<reference evidence="3 4" key="1">
    <citation type="submission" date="2015-01" db="EMBL/GenBank/DDBJ databases">
        <title>The Genome Sequence of Fonsecaea pedrosoi CBS 271.37.</title>
        <authorList>
            <consortium name="The Broad Institute Genomics Platform"/>
            <person name="Cuomo C."/>
            <person name="de Hoog S."/>
            <person name="Gorbushina A."/>
            <person name="Stielow B."/>
            <person name="Teixiera M."/>
            <person name="Abouelleil A."/>
            <person name="Chapman S.B."/>
            <person name="Priest M."/>
            <person name="Young S.K."/>
            <person name="Wortman J."/>
            <person name="Nusbaum C."/>
            <person name="Birren B."/>
        </authorList>
    </citation>
    <scope>NUCLEOTIDE SEQUENCE [LARGE SCALE GENOMIC DNA]</scope>
    <source>
        <strain evidence="3 4">CBS 271.37</strain>
    </source>
</reference>
<proteinExistence type="inferred from homology"/>
<keyword evidence="2" id="KW-0521">NADP</keyword>
<evidence type="ECO:0000256" key="1">
    <source>
        <dbReference type="ARBA" id="ARBA00006484"/>
    </source>
</evidence>
<evidence type="ECO:0000313" key="3">
    <source>
        <dbReference type="EMBL" id="KIW77145.1"/>
    </source>
</evidence>
<dbReference type="PANTHER" id="PTHR42760">
    <property type="entry name" value="SHORT-CHAIN DEHYDROGENASES/REDUCTASES FAMILY MEMBER"/>
    <property type="match status" value="1"/>
</dbReference>
<sequence length="223" mass="23515">MATFNLHGKFFAVTGAASGIGRAVACKLYESGASLSLCDVETKGLAEVKDFLQQKWPSHRGTILTEVVDVADSKKVEGWIESAVKSVGPLDGAANMAGIATNKSFPNGITDVTDEDWSRMIGVNLTGLFYSLRAQLRDGRMKNGSSIVNAGSAMSKLGNPADGGYAASKHGVLGLTKSLAKELGGREIRVNCICPYTDSEDSVRQAGTYFFAWPGDQKGGAGR</sequence>
<dbReference type="EMBL" id="KN846974">
    <property type="protein sequence ID" value="KIW77145.1"/>
    <property type="molecule type" value="Genomic_DNA"/>
</dbReference>
<dbReference type="InterPro" id="IPR002347">
    <property type="entry name" value="SDR_fam"/>
</dbReference>
<dbReference type="InterPro" id="IPR020904">
    <property type="entry name" value="Sc_DH/Rdtase_CS"/>
</dbReference>
<dbReference type="GO" id="GO:0016616">
    <property type="term" value="F:oxidoreductase activity, acting on the CH-OH group of donors, NAD or NADP as acceptor"/>
    <property type="evidence" value="ECO:0007669"/>
    <property type="project" value="TreeGrafter"/>
</dbReference>
<dbReference type="GO" id="GO:0006633">
    <property type="term" value="P:fatty acid biosynthetic process"/>
    <property type="evidence" value="ECO:0007669"/>
    <property type="project" value="TreeGrafter"/>
</dbReference>
<evidence type="ECO:0000313" key="4">
    <source>
        <dbReference type="Proteomes" id="UP000053029"/>
    </source>
</evidence>
<gene>
    <name evidence="3" type="ORF">Z517_09591</name>
</gene>
<dbReference type="PRINTS" id="PR00081">
    <property type="entry name" value="GDHRDH"/>
</dbReference>
<dbReference type="RefSeq" id="XP_013280953.1">
    <property type="nucleotide sequence ID" value="XM_013425499.1"/>
</dbReference>
<dbReference type="PROSITE" id="PS00061">
    <property type="entry name" value="ADH_SHORT"/>
    <property type="match status" value="1"/>
</dbReference>
<dbReference type="GeneID" id="25309081"/>
<dbReference type="OrthoDB" id="1669814at2759"/>
<keyword evidence="4" id="KW-1185">Reference proteome</keyword>
<dbReference type="STRING" id="1442368.A0A0D2GEU7"/>
<evidence type="ECO:0000256" key="2">
    <source>
        <dbReference type="ARBA" id="ARBA00022857"/>
    </source>
</evidence>
<dbReference type="Pfam" id="PF13561">
    <property type="entry name" value="adh_short_C2"/>
    <property type="match status" value="1"/>
</dbReference>
<dbReference type="HOGENOM" id="CLU_010194_2_10_1"/>
<dbReference type="InterPro" id="IPR036291">
    <property type="entry name" value="NAD(P)-bd_dom_sf"/>
</dbReference>
<dbReference type="SUPFAM" id="SSF51735">
    <property type="entry name" value="NAD(P)-binding Rossmann-fold domains"/>
    <property type="match status" value="1"/>
</dbReference>
<dbReference type="Proteomes" id="UP000053029">
    <property type="component" value="Unassembled WGS sequence"/>
</dbReference>
<dbReference type="Gene3D" id="3.40.50.720">
    <property type="entry name" value="NAD(P)-binding Rossmann-like Domain"/>
    <property type="match status" value="1"/>
</dbReference>
<accession>A0A0D2GEU7</accession>
<protein>
    <submittedName>
        <fullName evidence="3">Uncharacterized protein</fullName>
    </submittedName>
</protein>
<dbReference type="GO" id="GO:0048038">
    <property type="term" value="F:quinone binding"/>
    <property type="evidence" value="ECO:0007669"/>
    <property type="project" value="TreeGrafter"/>
</dbReference>
<comment type="similarity">
    <text evidence="1">Belongs to the short-chain dehydrogenases/reductases (SDR) family.</text>
</comment>
<dbReference type="PANTHER" id="PTHR42760:SF45">
    <property type="entry name" value="SHORT CHAIN DEHYDROGENASE_REDUCTASE FAMILY PROTEIN, PUTATIVE (AFU_ORTHOLOGUE AFUA_3G09150)-RELATED"/>
    <property type="match status" value="1"/>
</dbReference>
<dbReference type="AlphaFoldDB" id="A0A0D2GEU7"/>
<dbReference type="PRINTS" id="PR00080">
    <property type="entry name" value="SDRFAMILY"/>
</dbReference>
<dbReference type="VEuPathDB" id="FungiDB:Z517_09591"/>
<dbReference type="CDD" id="cd05233">
    <property type="entry name" value="SDR_c"/>
    <property type="match status" value="1"/>
</dbReference>
<organism evidence="3 4">
    <name type="scientific">Fonsecaea pedrosoi CBS 271.37</name>
    <dbReference type="NCBI Taxonomy" id="1442368"/>
    <lineage>
        <taxon>Eukaryota</taxon>
        <taxon>Fungi</taxon>
        <taxon>Dikarya</taxon>
        <taxon>Ascomycota</taxon>
        <taxon>Pezizomycotina</taxon>
        <taxon>Eurotiomycetes</taxon>
        <taxon>Chaetothyriomycetidae</taxon>
        <taxon>Chaetothyriales</taxon>
        <taxon>Herpotrichiellaceae</taxon>
        <taxon>Fonsecaea</taxon>
    </lineage>
</organism>
<name>A0A0D2GEU7_9EURO</name>